<feature type="compositionally biased region" description="Polar residues" evidence="1">
    <location>
        <begin position="851"/>
        <end position="881"/>
    </location>
</feature>
<dbReference type="InterPro" id="IPR021386">
    <property type="entry name" value="SPP41_DUF3020"/>
</dbReference>
<organism evidence="3 4">
    <name type="scientific">Arthrobotrys conoides</name>
    <dbReference type="NCBI Taxonomy" id="74498"/>
    <lineage>
        <taxon>Eukaryota</taxon>
        <taxon>Fungi</taxon>
        <taxon>Dikarya</taxon>
        <taxon>Ascomycota</taxon>
        <taxon>Pezizomycotina</taxon>
        <taxon>Orbiliomycetes</taxon>
        <taxon>Orbiliales</taxon>
        <taxon>Orbiliaceae</taxon>
        <taxon>Arthrobotrys</taxon>
    </lineage>
</organism>
<dbReference type="PANTHER" id="PTHR46007">
    <property type="entry name" value="MEDIATOR OF RNA POLYMERASE II TRANSCRIPTION SUBUNIT 12"/>
    <property type="match status" value="1"/>
</dbReference>
<feature type="compositionally biased region" description="Acidic residues" evidence="1">
    <location>
        <begin position="806"/>
        <end position="820"/>
    </location>
</feature>
<feature type="compositionally biased region" description="Polar residues" evidence="1">
    <location>
        <begin position="760"/>
        <end position="772"/>
    </location>
</feature>
<feature type="region of interest" description="Disordered" evidence="1">
    <location>
        <begin position="847"/>
        <end position="881"/>
    </location>
</feature>
<feature type="compositionally biased region" description="Basic and acidic residues" evidence="1">
    <location>
        <begin position="967"/>
        <end position="979"/>
    </location>
</feature>
<dbReference type="PANTHER" id="PTHR46007:SF8">
    <property type="entry name" value="C2H2-TYPE DOMAIN-CONTAINING PROTEIN"/>
    <property type="match status" value="1"/>
</dbReference>
<feature type="region of interest" description="Disordered" evidence="1">
    <location>
        <begin position="1"/>
        <end position="193"/>
    </location>
</feature>
<dbReference type="AlphaFoldDB" id="A0AAN8NS09"/>
<reference evidence="3 4" key="1">
    <citation type="submission" date="2019-10" db="EMBL/GenBank/DDBJ databases">
        <authorList>
            <person name="Palmer J.M."/>
        </authorList>
    </citation>
    <scope>NUCLEOTIDE SEQUENCE [LARGE SCALE GENOMIC DNA]</scope>
    <source>
        <strain evidence="3 4">TWF506</strain>
    </source>
</reference>
<feature type="compositionally biased region" description="Pro residues" evidence="1">
    <location>
        <begin position="44"/>
        <end position="58"/>
    </location>
</feature>
<evidence type="ECO:0000259" key="2">
    <source>
        <dbReference type="Pfam" id="PF11223"/>
    </source>
</evidence>
<proteinExistence type="predicted"/>
<feature type="region of interest" description="Disordered" evidence="1">
    <location>
        <begin position="751"/>
        <end position="820"/>
    </location>
</feature>
<feature type="compositionally biased region" description="Polar residues" evidence="1">
    <location>
        <begin position="231"/>
        <end position="240"/>
    </location>
</feature>
<name>A0AAN8NS09_9PEZI</name>
<feature type="compositionally biased region" description="Acidic residues" evidence="1">
    <location>
        <begin position="19"/>
        <end position="28"/>
    </location>
</feature>
<feature type="region of interest" description="Disordered" evidence="1">
    <location>
        <begin position="231"/>
        <end position="308"/>
    </location>
</feature>
<feature type="compositionally biased region" description="Pro residues" evidence="1">
    <location>
        <begin position="153"/>
        <end position="172"/>
    </location>
</feature>
<dbReference type="GO" id="GO:0045944">
    <property type="term" value="P:positive regulation of transcription by RNA polymerase II"/>
    <property type="evidence" value="ECO:0007669"/>
    <property type="project" value="TreeGrafter"/>
</dbReference>
<accession>A0AAN8NS09</accession>
<feature type="compositionally biased region" description="Low complexity" evidence="1">
    <location>
        <begin position="400"/>
        <end position="425"/>
    </location>
</feature>
<feature type="region of interest" description="Disordered" evidence="1">
    <location>
        <begin position="967"/>
        <end position="1009"/>
    </location>
</feature>
<protein>
    <recommendedName>
        <fullName evidence="2">DUF3020 domain-containing protein</fullName>
    </recommendedName>
</protein>
<feature type="domain" description="DUF3020" evidence="2">
    <location>
        <begin position="262"/>
        <end position="310"/>
    </location>
</feature>
<evidence type="ECO:0000313" key="4">
    <source>
        <dbReference type="Proteomes" id="UP001307849"/>
    </source>
</evidence>
<dbReference type="Proteomes" id="UP001307849">
    <property type="component" value="Unassembled WGS sequence"/>
</dbReference>
<gene>
    <name evidence="3" type="ORF">TWF506_010695</name>
</gene>
<feature type="compositionally biased region" description="Basic and acidic residues" evidence="1">
    <location>
        <begin position="249"/>
        <end position="284"/>
    </location>
</feature>
<feature type="compositionally biased region" description="Low complexity" evidence="1">
    <location>
        <begin position="31"/>
        <end position="43"/>
    </location>
</feature>
<evidence type="ECO:0000256" key="1">
    <source>
        <dbReference type="SAM" id="MobiDB-lite"/>
    </source>
</evidence>
<feature type="compositionally biased region" description="Pro residues" evidence="1">
    <location>
        <begin position="179"/>
        <end position="193"/>
    </location>
</feature>
<feature type="compositionally biased region" description="Polar residues" evidence="1">
    <location>
        <begin position="122"/>
        <end position="135"/>
    </location>
</feature>
<feature type="compositionally biased region" description="Basic and acidic residues" evidence="1">
    <location>
        <begin position="1033"/>
        <end position="1046"/>
    </location>
</feature>
<dbReference type="InterPro" id="IPR051647">
    <property type="entry name" value="Mediator_comp_sub12"/>
</dbReference>
<evidence type="ECO:0000313" key="3">
    <source>
        <dbReference type="EMBL" id="KAK6508611.1"/>
    </source>
</evidence>
<sequence length="1066" mass="115137">MAEDMESTDIPPLPPSAPVEEEEEEEEESKVVTTTAPSVTPPQQSQPPVTPTPTPQSPAPDASTIPQSDGIPSTPKDDISRKRKSSEIPEIPLLLQSPEKRKKSVTEDMRPTISTPELLGIQTETATDDIVNNFQLGGPLPSTPPSTAYVPPTTTPPIPHHQTSMPPPPLPPTSDTQIYPPPPPSIHNPLPPTMPSLNRENLQFSATDLPKDDDGMMRWLAHRVRDSATLTMDGSMSGHSPENAGDSDPETRAERERVRAENRERKKKWREENSDRNKDNDLRGRVSRRATKLFGPNPSDQKRAWMDEEFNRRKVKREFKTQLKKSETPGSSCWNSNDDFCSDNPSQVMAGVLTNQEGAAENLRNWIENGEIDYETWNAACQRLWGDPGMRAYLEDLAPEQQQQQEQEQQEQEQLQQQQQQVDVSPVVPDVTTTGITEVKVEGVPAADDGLASKFDAAFDAIIGRGAQKSVPVTATQEIENVSEEDSFGDVQMDDVVAALEMEAAATGEEEPAAGSGGFTVEYLEQLIEAGDMSLEDIAALEAALRGEEEEQAGGLEDIPGDDTIVGVLGEDGLPATEVGVELVTDVMGDDGIGGLDLGLQDLHSDQTDISDLHQHLETMSPNTRDQFLATIMGQDGGIDEMVLDTAVLDGIAQEVGIPGLEDEEMGGEDTVVLDASGQVEGGEGGDSVEGVEGAEGDAAASFSEFLEGAGITLDELNEDQLQRFINAVDGVGDIEETVAELLAEIQAGQGSHEGLPETDLSNQLEQQQSLPPSHEHEQQYQQQEDQITPTTQDDGMMDMTAGASGEDDEMYGDGEDYDDDEDLDLTPDIMRIILQSSGLGLHDSSILPGTDQTLQPSSSSTATTTGQLQLPHQISKPSHQKVSTLTTAAGQARPSSYAYSPARYSYSGYTGTPGGYGYQKRPEVQVLPPGYNAYSRPPPPAAAPVLERIADFGHLIKPLSYKPKKVEEGEVKKEDKDGSGGNGGDNTPDSAAVNDGNGGGGGNSGDKKKSGWAEIFKFEIPIPSFLGRGGRRRSEQERMEEERNVRAMGFPPMASELKMLISSSS</sequence>
<feature type="region of interest" description="Disordered" evidence="1">
    <location>
        <begin position="1025"/>
        <end position="1051"/>
    </location>
</feature>
<dbReference type="GO" id="GO:0003713">
    <property type="term" value="F:transcription coactivator activity"/>
    <property type="evidence" value="ECO:0007669"/>
    <property type="project" value="TreeGrafter"/>
</dbReference>
<feature type="region of interest" description="Disordered" evidence="1">
    <location>
        <begin position="399"/>
        <end position="425"/>
    </location>
</feature>
<dbReference type="GO" id="GO:0016592">
    <property type="term" value="C:mediator complex"/>
    <property type="evidence" value="ECO:0007669"/>
    <property type="project" value="TreeGrafter"/>
</dbReference>
<dbReference type="EMBL" id="JAVHJM010000008">
    <property type="protein sequence ID" value="KAK6508611.1"/>
    <property type="molecule type" value="Genomic_DNA"/>
</dbReference>
<keyword evidence="4" id="KW-1185">Reference proteome</keyword>
<comment type="caution">
    <text evidence="3">The sequence shown here is derived from an EMBL/GenBank/DDBJ whole genome shotgun (WGS) entry which is preliminary data.</text>
</comment>
<dbReference type="Pfam" id="PF11223">
    <property type="entry name" value="DUF3020"/>
    <property type="match status" value="1"/>
</dbReference>